<evidence type="ECO:0000256" key="1">
    <source>
        <dbReference type="ARBA" id="ARBA00004651"/>
    </source>
</evidence>
<dbReference type="InterPro" id="IPR003660">
    <property type="entry name" value="HAMP_dom"/>
</dbReference>
<evidence type="ECO:0000256" key="6">
    <source>
        <dbReference type="ARBA" id="ARBA00023136"/>
    </source>
</evidence>
<evidence type="ECO:0000256" key="5">
    <source>
        <dbReference type="ARBA" id="ARBA00022777"/>
    </source>
</evidence>
<evidence type="ECO:0000256" key="2">
    <source>
        <dbReference type="ARBA" id="ARBA00022475"/>
    </source>
</evidence>
<evidence type="ECO:0000259" key="8">
    <source>
        <dbReference type="PROSITE" id="PS50885"/>
    </source>
</evidence>
<keyword evidence="7" id="KW-1133">Transmembrane helix</keyword>
<keyword evidence="4" id="KW-0808">Transferase</keyword>
<evidence type="ECO:0000313" key="10">
    <source>
        <dbReference type="Proteomes" id="UP000309673"/>
    </source>
</evidence>
<dbReference type="AlphaFoldDB" id="A0A4U0F9P0"/>
<dbReference type="PROSITE" id="PS50885">
    <property type="entry name" value="HAMP"/>
    <property type="match status" value="1"/>
</dbReference>
<dbReference type="InterPro" id="IPR010559">
    <property type="entry name" value="Sig_transdc_His_kin_internal"/>
</dbReference>
<dbReference type="RefSeq" id="WP_136779282.1">
    <property type="nucleotide sequence ID" value="NZ_SUPK01000009.1"/>
</dbReference>
<dbReference type="OrthoDB" id="9776552at2"/>
<dbReference type="Proteomes" id="UP000309673">
    <property type="component" value="Unassembled WGS sequence"/>
</dbReference>
<sequence>MRTKMYSLWKAFHSIQVRLICYLLIVMLPLIGVSLYAIKDSEALLIQQTSDKTYAALSASIDYIDVIMRSIENISILIASDKEMNSILSDTDTMGKKFGSTLIMNKVSRISAMNQFISDISIYQQETGTLVSSSKTGVRKVSFENESWYKRAYQLRGLSVLVNPDGTPDRFRNVDYIYNKDNVLLVRAMGLDRPGYNSNIVTVAVQRAVLLQSLQQLLSGSSSQVFLLSNENQLMASSGDRFTFKWISDKRRSFLALSPDGKQEVFVSKVSSPDSSWSIVLVQPKSSLYEASKQIQEYIFMIIIVSVLLALIISWILYRNITSPLKMLSRGMHQIRKGFYNVYLEKERNDEFGFLMDSFNQMAQQQGYLIRDIYEQQIQRSKTDLKFLQSQINPHFLYNTLDSIYWAARNYEADEISEMVLNLSKFFRLSLSKGKETFTMEETVEHLHYYIRIQQLRLLDKFKYEVRLAEPTKKLNIIKLVLQPIVENAIFHGLEKRRELGGELTIASEIEDNRLKILVQDNGIGMDEERLLYVKQRLGEITVHSSLATENPIPDLFGIRNVKARLLLHYGEQADLQFESRKFEGTVVRIFIPLEKTS</sequence>
<organism evidence="9 10">
    <name type="scientific">Cohnella pontilimi</name>
    <dbReference type="NCBI Taxonomy" id="2564100"/>
    <lineage>
        <taxon>Bacteria</taxon>
        <taxon>Bacillati</taxon>
        <taxon>Bacillota</taxon>
        <taxon>Bacilli</taxon>
        <taxon>Bacillales</taxon>
        <taxon>Paenibacillaceae</taxon>
        <taxon>Cohnella</taxon>
    </lineage>
</organism>
<dbReference type="GO" id="GO:0000155">
    <property type="term" value="F:phosphorelay sensor kinase activity"/>
    <property type="evidence" value="ECO:0007669"/>
    <property type="project" value="InterPro"/>
</dbReference>
<dbReference type="Pfam" id="PF02518">
    <property type="entry name" value="HATPase_c"/>
    <property type="match status" value="1"/>
</dbReference>
<dbReference type="Pfam" id="PF06580">
    <property type="entry name" value="His_kinase"/>
    <property type="match status" value="1"/>
</dbReference>
<evidence type="ECO:0000256" key="3">
    <source>
        <dbReference type="ARBA" id="ARBA00022553"/>
    </source>
</evidence>
<keyword evidence="7" id="KW-0812">Transmembrane</keyword>
<keyword evidence="5" id="KW-0418">Kinase</keyword>
<comment type="subcellular location">
    <subcellularLocation>
        <location evidence="1">Cell membrane</location>
        <topology evidence="1">Multi-pass membrane protein</topology>
    </subcellularLocation>
</comment>
<keyword evidence="6 7" id="KW-0472">Membrane</keyword>
<dbReference type="PANTHER" id="PTHR34220">
    <property type="entry name" value="SENSOR HISTIDINE KINASE YPDA"/>
    <property type="match status" value="1"/>
</dbReference>
<dbReference type="SMART" id="SM00304">
    <property type="entry name" value="HAMP"/>
    <property type="match status" value="1"/>
</dbReference>
<feature type="domain" description="HAMP" evidence="8">
    <location>
        <begin position="319"/>
        <end position="371"/>
    </location>
</feature>
<protein>
    <submittedName>
        <fullName evidence="9">HAMP domain-containing protein</fullName>
    </submittedName>
</protein>
<dbReference type="SUPFAM" id="SSF55874">
    <property type="entry name" value="ATPase domain of HSP90 chaperone/DNA topoisomerase II/histidine kinase"/>
    <property type="match status" value="1"/>
</dbReference>
<dbReference type="Pfam" id="PF00672">
    <property type="entry name" value="HAMP"/>
    <property type="match status" value="1"/>
</dbReference>
<comment type="caution">
    <text evidence="9">The sequence shown here is derived from an EMBL/GenBank/DDBJ whole genome shotgun (WGS) entry which is preliminary data.</text>
</comment>
<dbReference type="PANTHER" id="PTHR34220:SF7">
    <property type="entry name" value="SENSOR HISTIDINE KINASE YPDA"/>
    <property type="match status" value="1"/>
</dbReference>
<dbReference type="CDD" id="cd06225">
    <property type="entry name" value="HAMP"/>
    <property type="match status" value="1"/>
</dbReference>
<feature type="transmembrane region" description="Helical" evidence="7">
    <location>
        <begin position="20"/>
        <end position="38"/>
    </location>
</feature>
<keyword evidence="10" id="KW-1185">Reference proteome</keyword>
<evidence type="ECO:0000256" key="4">
    <source>
        <dbReference type="ARBA" id="ARBA00022679"/>
    </source>
</evidence>
<evidence type="ECO:0000256" key="7">
    <source>
        <dbReference type="SAM" id="Phobius"/>
    </source>
</evidence>
<dbReference type="Gene3D" id="3.30.565.10">
    <property type="entry name" value="Histidine kinase-like ATPase, C-terminal domain"/>
    <property type="match status" value="1"/>
</dbReference>
<feature type="transmembrane region" description="Helical" evidence="7">
    <location>
        <begin position="298"/>
        <end position="318"/>
    </location>
</feature>
<dbReference type="InterPro" id="IPR036890">
    <property type="entry name" value="HATPase_C_sf"/>
</dbReference>
<reference evidence="9 10" key="1">
    <citation type="submission" date="2019-04" db="EMBL/GenBank/DDBJ databases">
        <title>Cohnella sp. nov., isolated from soil.</title>
        <authorList>
            <person name="Kim W."/>
        </authorList>
    </citation>
    <scope>NUCLEOTIDE SEQUENCE [LARGE SCALE GENOMIC DNA]</scope>
    <source>
        <strain evidence="9 10">CAU 1483</strain>
    </source>
</reference>
<dbReference type="InterPro" id="IPR050640">
    <property type="entry name" value="Bact_2-comp_sensor_kinase"/>
</dbReference>
<accession>A0A4U0F9P0</accession>
<proteinExistence type="predicted"/>
<dbReference type="InterPro" id="IPR003594">
    <property type="entry name" value="HATPase_dom"/>
</dbReference>
<keyword evidence="3" id="KW-0597">Phosphoprotein</keyword>
<gene>
    <name evidence="9" type="ORF">E5161_18055</name>
</gene>
<dbReference type="EMBL" id="SUPK01000009">
    <property type="protein sequence ID" value="TJY39842.1"/>
    <property type="molecule type" value="Genomic_DNA"/>
</dbReference>
<name>A0A4U0F9P0_9BACL</name>
<evidence type="ECO:0000313" key="9">
    <source>
        <dbReference type="EMBL" id="TJY39842.1"/>
    </source>
</evidence>
<keyword evidence="2" id="KW-1003">Cell membrane</keyword>
<dbReference type="Gene3D" id="6.10.340.10">
    <property type="match status" value="1"/>
</dbReference>
<dbReference type="SUPFAM" id="SSF158472">
    <property type="entry name" value="HAMP domain-like"/>
    <property type="match status" value="1"/>
</dbReference>
<dbReference type="GO" id="GO:0005886">
    <property type="term" value="C:plasma membrane"/>
    <property type="evidence" value="ECO:0007669"/>
    <property type="project" value="UniProtKB-SubCell"/>
</dbReference>